<dbReference type="InterPro" id="IPR011009">
    <property type="entry name" value="Kinase-like_dom_sf"/>
</dbReference>
<protein>
    <recommendedName>
        <fullName evidence="7">Protein kinase domain-containing protein</fullName>
    </recommendedName>
</protein>
<keyword evidence="2" id="KW-0808">Transferase</keyword>
<dbReference type="PROSITE" id="PS50011">
    <property type="entry name" value="PROTEIN_KINASE_DOM"/>
    <property type="match status" value="1"/>
</dbReference>
<dbReference type="GO" id="GO:0004674">
    <property type="term" value="F:protein serine/threonine kinase activity"/>
    <property type="evidence" value="ECO:0007669"/>
    <property type="project" value="UniProtKB-KW"/>
</dbReference>
<evidence type="ECO:0000259" key="7">
    <source>
        <dbReference type="PROSITE" id="PS50011"/>
    </source>
</evidence>
<evidence type="ECO:0000256" key="1">
    <source>
        <dbReference type="ARBA" id="ARBA00022527"/>
    </source>
</evidence>
<keyword evidence="5" id="KW-0067">ATP-binding</keyword>
<gene>
    <name evidence="8" type="ORF">PITG_18980</name>
</gene>
<dbReference type="Pfam" id="PF00069">
    <property type="entry name" value="Pkinase"/>
    <property type="match status" value="1"/>
</dbReference>
<evidence type="ECO:0000256" key="6">
    <source>
        <dbReference type="SAM" id="MobiDB-lite"/>
    </source>
</evidence>
<evidence type="ECO:0000256" key="4">
    <source>
        <dbReference type="ARBA" id="ARBA00022777"/>
    </source>
</evidence>
<feature type="region of interest" description="Disordered" evidence="6">
    <location>
        <begin position="244"/>
        <end position="284"/>
    </location>
</feature>
<sequence length="432" mass="46632">MAGWPKTGAETMFRQLIGQTFTVHLPSLHDTCPVPLNGVIHRDLKPENILLSDDGHIKLIDFGTAKDETEESRHNTFCGTVCEPPFTASVCKTHPKDTHAPGSAACGCTTTAYTEYTSDRHMESNPPVTNPTSPLKQEWKLFGARTVPKIPVVPRLRLLLKFKGLQRFTPTTASQLRSNCGEAAAGRYCEPSKARALKPIFSESEEQRPSTLQEVIQAFDEADGEQSTNDSVDDDFVDVLAAQNAVDSSEGDKDSVGGTNDEGGNAGGSTSDEAEMYSDSAEDHSTFVTTATSAREEASCSTGYNTSWACECGHSGCYSTSSDSKTSSAILSDTAEENTMTLPLYLDTEEGHAAVEEEEKVELDDVAELNMHDSNGFISALSKCEWCQNADADDPNLCDSDSESDKSDGIDTEDYIHEVMDTEVDLASGLGK</sequence>
<evidence type="ECO:0000256" key="5">
    <source>
        <dbReference type="ARBA" id="ARBA00022840"/>
    </source>
</evidence>
<dbReference type="InterPro" id="IPR008271">
    <property type="entry name" value="Ser/Thr_kinase_AS"/>
</dbReference>
<dbReference type="HOGENOM" id="CLU_635343_0_0_1"/>
<dbReference type="InterPro" id="IPR000719">
    <property type="entry name" value="Prot_kinase_dom"/>
</dbReference>
<name>D0NZ86_PHYIT</name>
<evidence type="ECO:0000313" key="8">
    <source>
        <dbReference type="EMBL" id="EEY68880.1"/>
    </source>
</evidence>
<feature type="domain" description="Protein kinase" evidence="7">
    <location>
        <begin position="1"/>
        <end position="220"/>
    </location>
</feature>
<dbReference type="RefSeq" id="XP_002997339.1">
    <property type="nucleotide sequence ID" value="XM_002997293.1"/>
</dbReference>
<accession>D0NZ86</accession>
<dbReference type="EMBL" id="DS028194">
    <property type="protein sequence ID" value="EEY68880.1"/>
    <property type="molecule type" value="Genomic_DNA"/>
</dbReference>
<dbReference type="Proteomes" id="UP000006643">
    <property type="component" value="Unassembled WGS sequence"/>
</dbReference>
<dbReference type="eggNOG" id="KOG0598">
    <property type="taxonomic scope" value="Eukaryota"/>
</dbReference>
<reference evidence="9" key="1">
    <citation type="journal article" date="2009" name="Nature">
        <title>Genome sequence and analysis of the Irish potato famine pathogen Phytophthora infestans.</title>
        <authorList>
            <consortium name="The Broad Institute Genome Sequencing Platform"/>
            <person name="Haas B.J."/>
            <person name="Kamoun S."/>
            <person name="Zody M.C."/>
            <person name="Jiang R.H."/>
            <person name="Handsaker R.E."/>
            <person name="Cano L.M."/>
            <person name="Grabherr M."/>
            <person name="Kodira C.D."/>
            <person name="Raffaele S."/>
            <person name="Torto-Alalibo T."/>
            <person name="Bozkurt T.O."/>
            <person name="Ah-Fong A.M."/>
            <person name="Alvarado L."/>
            <person name="Anderson V.L."/>
            <person name="Armstrong M.R."/>
            <person name="Avrova A."/>
            <person name="Baxter L."/>
            <person name="Beynon J."/>
            <person name="Boevink P.C."/>
            <person name="Bollmann S.R."/>
            <person name="Bos J.I."/>
            <person name="Bulone V."/>
            <person name="Cai G."/>
            <person name="Cakir C."/>
            <person name="Carrington J.C."/>
            <person name="Chawner M."/>
            <person name="Conti L."/>
            <person name="Costanzo S."/>
            <person name="Ewan R."/>
            <person name="Fahlgren N."/>
            <person name="Fischbach M.A."/>
            <person name="Fugelstad J."/>
            <person name="Gilroy E.M."/>
            <person name="Gnerre S."/>
            <person name="Green P.J."/>
            <person name="Grenville-Briggs L.J."/>
            <person name="Griffith J."/>
            <person name="Grunwald N.J."/>
            <person name="Horn K."/>
            <person name="Horner N.R."/>
            <person name="Hu C.H."/>
            <person name="Huitema E."/>
            <person name="Jeong D.H."/>
            <person name="Jones A.M."/>
            <person name="Jones J.D."/>
            <person name="Jones R.W."/>
            <person name="Karlsson E.K."/>
            <person name="Kunjeti S.G."/>
            <person name="Lamour K."/>
            <person name="Liu Z."/>
            <person name="Ma L."/>
            <person name="Maclean D."/>
            <person name="Chibucos M.C."/>
            <person name="McDonald H."/>
            <person name="McWalters J."/>
            <person name="Meijer H.J."/>
            <person name="Morgan W."/>
            <person name="Morris P.F."/>
            <person name="Munro C.A."/>
            <person name="O'Neill K."/>
            <person name="Ospina-Giraldo M."/>
            <person name="Pinzon A."/>
            <person name="Pritchard L."/>
            <person name="Ramsahoye B."/>
            <person name="Ren Q."/>
            <person name="Restrepo S."/>
            <person name="Roy S."/>
            <person name="Sadanandom A."/>
            <person name="Savidor A."/>
            <person name="Schornack S."/>
            <person name="Schwartz D.C."/>
            <person name="Schumann U.D."/>
            <person name="Schwessinger B."/>
            <person name="Seyer L."/>
            <person name="Sharpe T."/>
            <person name="Silvar C."/>
            <person name="Song J."/>
            <person name="Studholme D.J."/>
            <person name="Sykes S."/>
            <person name="Thines M."/>
            <person name="van de Vondervoort P.J."/>
            <person name="Phuntumart V."/>
            <person name="Wawra S."/>
            <person name="Weide R."/>
            <person name="Win J."/>
            <person name="Young C."/>
            <person name="Zhou S."/>
            <person name="Fry W."/>
            <person name="Meyers B.C."/>
            <person name="van West P."/>
            <person name="Ristaino J."/>
            <person name="Govers F."/>
            <person name="Birch P.R."/>
            <person name="Whisson S.C."/>
            <person name="Judelson H.S."/>
            <person name="Nusbaum C."/>
        </authorList>
    </citation>
    <scope>NUCLEOTIDE SEQUENCE [LARGE SCALE GENOMIC DNA]</scope>
    <source>
        <strain evidence="9">T30-4</strain>
    </source>
</reference>
<dbReference type="KEGG" id="pif:PITG_18980"/>
<dbReference type="OrthoDB" id="128872at2759"/>
<dbReference type="SUPFAM" id="SSF56112">
    <property type="entry name" value="Protein kinase-like (PK-like)"/>
    <property type="match status" value="1"/>
</dbReference>
<dbReference type="AlphaFoldDB" id="D0NZ86"/>
<dbReference type="STRING" id="403677.D0NZ86"/>
<dbReference type="PANTHER" id="PTHR24351">
    <property type="entry name" value="RIBOSOMAL PROTEIN S6 KINASE"/>
    <property type="match status" value="1"/>
</dbReference>
<evidence type="ECO:0000256" key="2">
    <source>
        <dbReference type="ARBA" id="ARBA00022679"/>
    </source>
</evidence>
<organism evidence="8 9">
    <name type="scientific">Phytophthora infestans (strain T30-4)</name>
    <name type="common">Potato late blight agent</name>
    <dbReference type="NCBI Taxonomy" id="403677"/>
    <lineage>
        <taxon>Eukaryota</taxon>
        <taxon>Sar</taxon>
        <taxon>Stramenopiles</taxon>
        <taxon>Oomycota</taxon>
        <taxon>Peronosporomycetes</taxon>
        <taxon>Peronosporales</taxon>
        <taxon>Peronosporaceae</taxon>
        <taxon>Phytophthora</taxon>
    </lineage>
</organism>
<dbReference type="PROSITE" id="PS00108">
    <property type="entry name" value="PROTEIN_KINASE_ST"/>
    <property type="match status" value="1"/>
</dbReference>
<keyword evidence="9" id="KW-1185">Reference proteome</keyword>
<proteinExistence type="predicted"/>
<dbReference type="GeneID" id="9477149"/>
<dbReference type="VEuPathDB" id="FungiDB:PITG_18980"/>
<evidence type="ECO:0000313" key="9">
    <source>
        <dbReference type="Proteomes" id="UP000006643"/>
    </source>
</evidence>
<keyword evidence="3" id="KW-0547">Nucleotide-binding</keyword>
<dbReference type="GO" id="GO:0005524">
    <property type="term" value="F:ATP binding"/>
    <property type="evidence" value="ECO:0007669"/>
    <property type="project" value="UniProtKB-KW"/>
</dbReference>
<dbReference type="InParanoid" id="D0NZ86"/>
<keyword evidence="1" id="KW-0723">Serine/threonine-protein kinase</keyword>
<dbReference type="Gene3D" id="1.10.510.10">
    <property type="entry name" value="Transferase(Phosphotransferase) domain 1"/>
    <property type="match status" value="1"/>
</dbReference>
<keyword evidence="4" id="KW-0418">Kinase</keyword>
<evidence type="ECO:0000256" key="3">
    <source>
        <dbReference type="ARBA" id="ARBA00022741"/>
    </source>
</evidence>